<dbReference type="Gene3D" id="1.20.120.530">
    <property type="entry name" value="GntR ligand-binding domain-like"/>
    <property type="match status" value="1"/>
</dbReference>
<dbReference type="SMART" id="SM00345">
    <property type="entry name" value="HTH_GNTR"/>
    <property type="match status" value="1"/>
</dbReference>
<feature type="domain" description="HTH gntR-type" evidence="4">
    <location>
        <begin position="19"/>
        <end position="87"/>
    </location>
</feature>
<evidence type="ECO:0000313" key="5">
    <source>
        <dbReference type="EMBL" id="TCJ19704.1"/>
    </source>
</evidence>
<dbReference type="PANTHER" id="PTHR43537:SF5">
    <property type="entry name" value="UXU OPERON TRANSCRIPTIONAL REGULATOR"/>
    <property type="match status" value="1"/>
</dbReference>
<dbReference type="EMBL" id="SKBU01000007">
    <property type="protein sequence ID" value="TCJ19704.1"/>
    <property type="molecule type" value="Genomic_DNA"/>
</dbReference>
<dbReference type="GO" id="GO:0003677">
    <property type="term" value="F:DNA binding"/>
    <property type="evidence" value="ECO:0007669"/>
    <property type="project" value="UniProtKB-KW"/>
</dbReference>
<evidence type="ECO:0000259" key="4">
    <source>
        <dbReference type="PROSITE" id="PS50949"/>
    </source>
</evidence>
<dbReference type="Proteomes" id="UP000295244">
    <property type="component" value="Unassembled WGS sequence"/>
</dbReference>
<proteinExistence type="predicted"/>
<organism evidence="5 6">
    <name type="scientific">Rubrobacter taiwanensis</name>
    <dbReference type="NCBI Taxonomy" id="185139"/>
    <lineage>
        <taxon>Bacteria</taxon>
        <taxon>Bacillati</taxon>
        <taxon>Actinomycetota</taxon>
        <taxon>Rubrobacteria</taxon>
        <taxon>Rubrobacterales</taxon>
        <taxon>Rubrobacteraceae</taxon>
        <taxon>Rubrobacter</taxon>
    </lineage>
</organism>
<dbReference type="InterPro" id="IPR011711">
    <property type="entry name" value="GntR_C"/>
</dbReference>
<dbReference type="PANTHER" id="PTHR43537">
    <property type="entry name" value="TRANSCRIPTIONAL REGULATOR, GNTR FAMILY"/>
    <property type="match status" value="1"/>
</dbReference>
<evidence type="ECO:0000256" key="3">
    <source>
        <dbReference type="ARBA" id="ARBA00023163"/>
    </source>
</evidence>
<sequence length="250" mass="27585">MSATTRPASMYFRGSSGRRGVVDEIVEALSDEIRMGILRPGDRLPSERMLCDRFGVGRSSVREALRVLSSMGLIEIQMGRGSFVADPDAREDPPGIWDRSADVPLSAVMEVRLAFEPQMAALAARRAGDEHLERLEASLRNLESHIERDSLRGRVFADMAFHEALARASGNPLYLSICRGIEPLLFEARRAGLRSLERSKWELESHAEIYGAVKRRSSGSASRAMWHHVAERASELGFDPSGEGLAPPEG</sequence>
<name>A0A4R1BPY5_9ACTN</name>
<dbReference type="SUPFAM" id="SSF48008">
    <property type="entry name" value="GntR ligand-binding domain-like"/>
    <property type="match status" value="1"/>
</dbReference>
<dbReference type="InterPro" id="IPR036388">
    <property type="entry name" value="WH-like_DNA-bd_sf"/>
</dbReference>
<evidence type="ECO:0000256" key="2">
    <source>
        <dbReference type="ARBA" id="ARBA00023125"/>
    </source>
</evidence>
<dbReference type="PROSITE" id="PS50949">
    <property type="entry name" value="HTH_GNTR"/>
    <property type="match status" value="1"/>
</dbReference>
<evidence type="ECO:0000313" key="6">
    <source>
        <dbReference type="Proteomes" id="UP000295244"/>
    </source>
</evidence>
<dbReference type="InterPro" id="IPR008920">
    <property type="entry name" value="TF_FadR/GntR_C"/>
</dbReference>
<dbReference type="CDD" id="cd07377">
    <property type="entry name" value="WHTH_GntR"/>
    <property type="match status" value="1"/>
</dbReference>
<protein>
    <submittedName>
        <fullName evidence="5">FadR family transcriptional regulator</fullName>
    </submittedName>
</protein>
<keyword evidence="6" id="KW-1185">Reference proteome</keyword>
<keyword evidence="3" id="KW-0804">Transcription</keyword>
<keyword evidence="1" id="KW-0805">Transcription regulation</keyword>
<accession>A0A4R1BPY5</accession>
<dbReference type="AlphaFoldDB" id="A0A4R1BPY5"/>
<gene>
    <name evidence="5" type="ORF">E0L93_04145</name>
</gene>
<dbReference type="Gene3D" id="1.10.10.10">
    <property type="entry name" value="Winged helix-like DNA-binding domain superfamily/Winged helix DNA-binding domain"/>
    <property type="match status" value="1"/>
</dbReference>
<dbReference type="SMART" id="SM00895">
    <property type="entry name" value="FCD"/>
    <property type="match status" value="1"/>
</dbReference>
<dbReference type="Pfam" id="PF07729">
    <property type="entry name" value="FCD"/>
    <property type="match status" value="1"/>
</dbReference>
<dbReference type="PRINTS" id="PR00035">
    <property type="entry name" value="HTHGNTR"/>
</dbReference>
<comment type="caution">
    <text evidence="5">The sequence shown here is derived from an EMBL/GenBank/DDBJ whole genome shotgun (WGS) entry which is preliminary data.</text>
</comment>
<reference evidence="5 6" key="1">
    <citation type="submission" date="2019-03" db="EMBL/GenBank/DDBJ databases">
        <title>Whole genome sequence of a novel Rubrobacter taiwanensis strain, isolated from Yellowstone National Park.</title>
        <authorList>
            <person name="Freed S."/>
            <person name="Ramaley R.F."/>
            <person name="Kyndt J.A."/>
        </authorList>
    </citation>
    <scope>NUCLEOTIDE SEQUENCE [LARGE SCALE GENOMIC DNA]</scope>
    <source>
        <strain evidence="5 6">Yellowstone</strain>
    </source>
</reference>
<dbReference type="InterPro" id="IPR000524">
    <property type="entry name" value="Tscrpt_reg_HTH_GntR"/>
</dbReference>
<keyword evidence="2" id="KW-0238">DNA-binding</keyword>
<dbReference type="SUPFAM" id="SSF46785">
    <property type="entry name" value="Winged helix' DNA-binding domain"/>
    <property type="match status" value="1"/>
</dbReference>
<dbReference type="Pfam" id="PF00392">
    <property type="entry name" value="GntR"/>
    <property type="match status" value="1"/>
</dbReference>
<evidence type="ECO:0000256" key="1">
    <source>
        <dbReference type="ARBA" id="ARBA00023015"/>
    </source>
</evidence>
<dbReference type="OrthoDB" id="4535513at2"/>
<dbReference type="GO" id="GO:0003700">
    <property type="term" value="F:DNA-binding transcription factor activity"/>
    <property type="evidence" value="ECO:0007669"/>
    <property type="project" value="InterPro"/>
</dbReference>
<dbReference type="InterPro" id="IPR036390">
    <property type="entry name" value="WH_DNA-bd_sf"/>
</dbReference>